<dbReference type="Gene3D" id="1.10.10.10">
    <property type="entry name" value="Winged helix-like DNA-binding domain superfamily/Winged helix DNA-binding domain"/>
    <property type="match status" value="1"/>
</dbReference>
<dbReference type="InterPro" id="IPR036388">
    <property type="entry name" value="WH-like_DNA-bd_sf"/>
</dbReference>
<organism evidence="2 3">
    <name type="scientific">Paenibacillus selenitireducens</name>
    <dbReference type="NCBI Taxonomy" id="1324314"/>
    <lineage>
        <taxon>Bacteria</taxon>
        <taxon>Bacillati</taxon>
        <taxon>Bacillota</taxon>
        <taxon>Bacilli</taxon>
        <taxon>Bacillales</taxon>
        <taxon>Paenibacillaceae</taxon>
        <taxon>Paenibacillus</taxon>
    </lineage>
</organism>
<sequence length="113" mass="12939">MGGVNLKISKELLKGSTTLLVLSMLEQQPMYGYQLIKRLEQRSSSVFTLKEGTLYPILHTLESEGQVEAIWSEADGRQRKTYHLTDKGRKLLQEKKAEWDLFRGSLDRVIGEV</sequence>
<dbReference type="OrthoDB" id="9808017at2"/>
<dbReference type="Pfam" id="PF03551">
    <property type="entry name" value="PadR"/>
    <property type="match status" value="1"/>
</dbReference>
<reference evidence="2 3" key="1">
    <citation type="submission" date="2017-01" db="EMBL/GenBank/DDBJ databases">
        <title>Genome analysis of Paenibacillus selenitrireducens ES3-24.</title>
        <authorList>
            <person name="Xu D."/>
            <person name="Yao R."/>
            <person name="Zheng S."/>
        </authorList>
    </citation>
    <scope>NUCLEOTIDE SEQUENCE [LARGE SCALE GENOMIC DNA]</scope>
    <source>
        <strain evidence="2 3">ES3-24</strain>
    </source>
</reference>
<evidence type="ECO:0000313" key="2">
    <source>
        <dbReference type="EMBL" id="OPA74250.1"/>
    </source>
</evidence>
<protein>
    <submittedName>
        <fullName evidence="2">PadR family transcriptional regulator</fullName>
    </submittedName>
</protein>
<evidence type="ECO:0000313" key="3">
    <source>
        <dbReference type="Proteomes" id="UP000190188"/>
    </source>
</evidence>
<dbReference type="PANTHER" id="PTHR43252">
    <property type="entry name" value="TRANSCRIPTIONAL REGULATOR YQJI"/>
    <property type="match status" value="1"/>
</dbReference>
<feature type="domain" description="Transcription regulator PadR N-terminal" evidence="1">
    <location>
        <begin position="21"/>
        <end position="94"/>
    </location>
</feature>
<proteinExistence type="predicted"/>
<dbReference type="Proteomes" id="UP000190188">
    <property type="component" value="Unassembled WGS sequence"/>
</dbReference>
<dbReference type="AlphaFoldDB" id="A0A1T2X314"/>
<dbReference type="PANTHER" id="PTHR43252:SF7">
    <property type="entry name" value="TRANSCRIPTIONAL REGULATOR YQJI"/>
    <property type="match status" value="1"/>
</dbReference>
<dbReference type="EMBL" id="MSZX01000011">
    <property type="protein sequence ID" value="OPA74250.1"/>
    <property type="molecule type" value="Genomic_DNA"/>
</dbReference>
<dbReference type="InterPro" id="IPR036390">
    <property type="entry name" value="WH_DNA-bd_sf"/>
</dbReference>
<evidence type="ECO:0000259" key="1">
    <source>
        <dbReference type="Pfam" id="PF03551"/>
    </source>
</evidence>
<comment type="caution">
    <text evidence="2">The sequence shown here is derived from an EMBL/GenBank/DDBJ whole genome shotgun (WGS) entry which is preliminary data.</text>
</comment>
<dbReference type="STRING" id="1324314.BVG16_24290"/>
<gene>
    <name evidence="2" type="ORF">BVG16_24290</name>
</gene>
<dbReference type="InterPro" id="IPR005149">
    <property type="entry name" value="Tscrpt_reg_PadR_N"/>
</dbReference>
<name>A0A1T2X314_9BACL</name>
<keyword evidence="3" id="KW-1185">Reference proteome</keyword>
<accession>A0A1T2X314</accession>
<dbReference type="SUPFAM" id="SSF46785">
    <property type="entry name" value="Winged helix' DNA-binding domain"/>
    <property type="match status" value="1"/>
</dbReference>